<feature type="signal peptide" evidence="1">
    <location>
        <begin position="1"/>
        <end position="22"/>
    </location>
</feature>
<keyword evidence="1" id="KW-0732">Signal</keyword>
<name>A0A654EUI7_ARATH</name>
<protein>
    <recommendedName>
        <fullName evidence="5">Transmembrane protein</fullName>
    </recommendedName>
</protein>
<evidence type="ECO:0008006" key="5">
    <source>
        <dbReference type="Google" id="ProtNLM"/>
    </source>
</evidence>
<dbReference type="KEGG" id="ath:AT2G16016"/>
<dbReference type="SMR" id="A0A654EUI7"/>
<sequence>MLCFSPVFWVLMLLSALYLGGGFEANNDIDKYIQNNAFDSFF</sequence>
<dbReference type="Araport" id="AT2G16016"/>
<reference evidence="3 4" key="1">
    <citation type="submission" date="2019-11" db="EMBL/GenBank/DDBJ databases">
        <authorList>
            <person name="Jiao W.-B."/>
            <person name="Schneeberger K."/>
        </authorList>
    </citation>
    <scope>NUCLEOTIDE SEQUENCE [LARGE SCALE GENOMIC DNA]</scope>
    <source>
        <strain evidence="4">cv. An-1</strain>
    </source>
</reference>
<dbReference type="RefSeq" id="NP_001118325.1">
    <property type="nucleotide sequence ID" value="NM_001124853.2"/>
</dbReference>
<dbReference type="Proteomes" id="UP000426265">
    <property type="component" value="Unassembled WGS sequence"/>
</dbReference>
<organism evidence="3 4">
    <name type="scientific">Arabidopsis thaliana</name>
    <name type="common">Mouse-ear cress</name>
    <dbReference type="NCBI Taxonomy" id="3702"/>
    <lineage>
        <taxon>Eukaryota</taxon>
        <taxon>Viridiplantae</taxon>
        <taxon>Streptophyta</taxon>
        <taxon>Embryophyta</taxon>
        <taxon>Tracheophyta</taxon>
        <taxon>Spermatophyta</taxon>
        <taxon>Magnoliopsida</taxon>
        <taxon>eudicotyledons</taxon>
        <taxon>Gunneridae</taxon>
        <taxon>Pentapetalae</taxon>
        <taxon>rosids</taxon>
        <taxon>malvids</taxon>
        <taxon>Brassicales</taxon>
        <taxon>Brassicaceae</taxon>
        <taxon>Camelineae</taxon>
        <taxon>Arabidopsis</taxon>
    </lineage>
</organism>
<feature type="chain" id="PRO_5024875385" description="Transmembrane protein" evidence="1">
    <location>
        <begin position="23"/>
        <end position="42"/>
    </location>
</feature>
<evidence type="ECO:0000313" key="3">
    <source>
        <dbReference type="EMBL" id="VYS52495.1"/>
    </source>
</evidence>
<gene>
    <name evidence="2" type="ordered locus">At2g16016</name>
    <name evidence="3" type="ORF">AN1_LOCUS7957</name>
</gene>
<dbReference type="EMBL" id="CACRSJ010000105">
    <property type="protein sequence ID" value="VYS52495.1"/>
    <property type="molecule type" value="Genomic_DNA"/>
</dbReference>
<evidence type="ECO:0000256" key="1">
    <source>
        <dbReference type="SAM" id="SignalP"/>
    </source>
</evidence>
<evidence type="ECO:0000313" key="4">
    <source>
        <dbReference type="Proteomes" id="UP000426265"/>
    </source>
</evidence>
<dbReference type="GeneID" id="6241090"/>
<proteinExistence type="predicted"/>
<dbReference type="AlphaFoldDB" id="A0A654EUI7"/>
<accession>A0A654EUI7</accession>
<evidence type="ECO:0000313" key="2">
    <source>
        <dbReference type="Araport" id="AT2G16016"/>
    </source>
</evidence>
<dbReference type="ExpressionAtlas" id="A0A654EUI7">
    <property type="expression patterns" value="baseline"/>
</dbReference>